<keyword evidence="4 6" id="KW-0012">Acyltransferase</keyword>
<comment type="pathway">
    <text evidence="1 6">Lipid metabolism; fatty acid biosynthesis.</text>
</comment>
<evidence type="ECO:0000259" key="9">
    <source>
        <dbReference type="Pfam" id="PF08541"/>
    </source>
</evidence>
<dbReference type="GO" id="GO:0016020">
    <property type="term" value="C:membrane"/>
    <property type="evidence" value="ECO:0007669"/>
    <property type="project" value="InterPro"/>
</dbReference>
<dbReference type="InterPro" id="IPR012392">
    <property type="entry name" value="3-ktacl-CoA_syn"/>
</dbReference>
<protein>
    <recommendedName>
        <fullName evidence="6">3-ketoacyl-CoA synthase</fullName>
        <ecNumber evidence="6">2.3.1.-</ecNumber>
    </recommendedName>
</protein>
<dbReference type="RefSeq" id="XP_004241035.1">
    <property type="nucleotide sequence ID" value="XM_004240987.5"/>
</dbReference>
<dbReference type="SMR" id="A0A3Q7HPH6"/>
<dbReference type="PaxDb" id="4081-Solyc06g053870.2.1"/>
<comment type="catalytic activity">
    <reaction evidence="5">
        <text>a very-long-chain acyl-CoA + malonyl-CoA + H(+) = a very-long-chain 3-oxoacyl-CoA + CO2 + CoA</text>
        <dbReference type="Rhea" id="RHEA:32727"/>
        <dbReference type="ChEBI" id="CHEBI:15378"/>
        <dbReference type="ChEBI" id="CHEBI:16526"/>
        <dbReference type="ChEBI" id="CHEBI:57287"/>
        <dbReference type="ChEBI" id="CHEBI:57384"/>
        <dbReference type="ChEBI" id="CHEBI:90725"/>
        <dbReference type="ChEBI" id="CHEBI:90736"/>
        <dbReference type="EC" id="2.3.1.199"/>
    </reaction>
</comment>
<dbReference type="Gene3D" id="3.40.47.10">
    <property type="match status" value="1"/>
</dbReference>
<dbReference type="InterPro" id="IPR013601">
    <property type="entry name" value="FAE1_typ3_polyketide_synth"/>
</dbReference>
<proteinExistence type="inferred from homology"/>
<evidence type="ECO:0000256" key="1">
    <source>
        <dbReference type="ARBA" id="ARBA00005194"/>
    </source>
</evidence>
<dbReference type="GeneID" id="101256387"/>
<dbReference type="EnsemblPlants" id="Solyc06g053870.3.1">
    <property type="protein sequence ID" value="Solyc06g053870.3.1"/>
    <property type="gene ID" value="Solyc06g053870.3"/>
</dbReference>
<dbReference type="Proteomes" id="UP000004994">
    <property type="component" value="Chromosome 6"/>
</dbReference>
<organism evidence="10">
    <name type="scientific">Solanum lycopersicum</name>
    <name type="common">Tomato</name>
    <name type="synonym">Lycopersicon esculentum</name>
    <dbReference type="NCBI Taxonomy" id="4081"/>
    <lineage>
        <taxon>Eukaryota</taxon>
        <taxon>Viridiplantae</taxon>
        <taxon>Streptophyta</taxon>
        <taxon>Embryophyta</taxon>
        <taxon>Tracheophyta</taxon>
        <taxon>Spermatophyta</taxon>
        <taxon>Magnoliopsida</taxon>
        <taxon>eudicotyledons</taxon>
        <taxon>Gunneridae</taxon>
        <taxon>Pentapetalae</taxon>
        <taxon>asterids</taxon>
        <taxon>lamiids</taxon>
        <taxon>Solanales</taxon>
        <taxon>Solanaceae</taxon>
        <taxon>Solanoideae</taxon>
        <taxon>Solaneae</taxon>
        <taxon>Solanum</taxon>
        <taxon>Solanum subgen. Lycopersicon</taxon>
    </lineage>
</organism>
<dbReference type="PIRSF" id="PIRSF036417">
    <property type="entry name" value="3-ktacl-CoA_syn"/>
    <property type="match status" value="1"/>
</dbReference>
<dbReference type="STRING" id="4081.A0A3Q7HPH6"/>
<reference evidence="10" key="1">
    <citation type="journal article" date="2012" name="Nature">
        <title>The tomato genome sequence provides insights into fleshy fruit evolution.</title>
        <authorList>
            <consortium name="Tomato Genome Consortium"/>
        </authorList>
    </citation>
    <scope>NUCLEOTIDE SEQUENCE [LARGE SCALE GENOMIC DNA]</scope>
    <source>
        <strain evidence="10">cv. Heinz 1706</strain>
    </source>
</reference>
<evidence type="ECO:0000313" key="10">
    <source>
        <dbReference type="EnsemblPlants" id="Solyc06g053870.3.1"/>
    </source>
</evidence>
<dbReference type="GO" id="GO:0006633">
    <property type="term" value="P:fatty acid biosynthetic process"/>
    <property type="evidence" value="ECO:0007669"/>
    <property type="project" value="UniProtKB-UniPathway"/>
</dbReference>
<dbReference type="KEGG" id="sly:101256387"/>
<dbReference type="CDD" id="cd00831">
    <property type="entry name" value="CHS_like"/>
    <property type="match status" value="1"/>
</dbReference>
<dbReference type="Pfam" id="PF08541">
    <property type="entry name" value="ACP_syn_III_C"/>
    <property type="match status" value="1"/>
</dbReference>
<feature type="domain" description="Beta-ketoacyl-[acyl-carrier-protein] synthase III C-terminal" evidence="9">
    <location>
        <begin position="376"/>
        <end position="456"/>
    </location>
</feature>
<evidence type="ECO:0000256" key="3">
    <source>
        <dbReference type="ARBA" id="ARBA00022679"/>
    </source>
</evidence>
<keyword evidence="7" id="KW-1133">Transmembrane helix</keyword>
<comment type="similarity">
    <text evidence="2 6">Belongs to the thiolase-like superfamily. Chalcone/stilbene synthases family.</text>
</comment>
<evidence type="ECO:0000256" key="6">
    <source>
        <dbReference type="PIRNR" id="PIRNR036417"/>
    </source>
</evidence>
<dbReference type="SUPFAM" id="SSF53901">
    <property type="entry name" value="Thiolase-like"/>
    <property type="match status" value="2"/>
</dbReference>
<evidence type="ECO:0000256" key="2">
    <source>
        <dbReference type="ARBA" id="ARBA00005531"/>
    </source>
</evidence>
<evidence type="ECO:0000259" key="8">
    <source>
        <dbReference type="Pfam" id="PF08392"/>
    </source>
</evidence>
<keyword evidence="11" id="KW-1185">Reference proteome</keyword>
<dbReference type="PANTHER" id="PTHR31561">
    <property type="entry name" value="3-KETOACYL-COA SYNTHASE"/>
    <property type="match status" value="1"/>
</dbReference>
<dbReference type="Gramene" id="Solyc06g053870.3.1">
    <property type="protein sequence ID" value="Solyc06g053870.3.1"/>
    <property type="gene ID" value="Solyc06g053870.3"/>
</dbReference>
<dbReference type="AlphaFoldDB" id="A0A3Q7HPH6"/>
<evidence type="ECO:0000313" key="11">
    <source>
        <dbReference type="Proteomes" id="UP000004994"/>
    </source>
</evidence>
<keyword evidence="3 6" id="KW-0808">Transferase</keyword>
<evidence type="ECO:0000256" key="7">
    <source>
        <dbReference type="SAM" id="Phobius"/>
    </source>
</evidence>
<evidence type="ECO:0000256" key="4">
    <source>
        <dbReference type="ARBA" id="ARBA00023315"/>
    </source>
</evidence>
<dbReference type="InParanoid" id="A0A3Q7HPH6"/>
<dbReference type="GO" id="GO:0009922">
    <property type="term" value="F:fatty acid elongase activity"/>
    <property type="evidence" value="ECO:0007669"/>
    <property type="project" value="UniProtKB-EC"/>
</dbReference>
<name>A0A3Q7HPH6_SOLLC</name>
<keyword evidence="7" id="KW-0472">Membrane</keyword>
<feature type="transmembrane region" description="Helical" evidence="7">
    <location>
        <begin position="20"/>
        <end position="44"/>
    </location>
</feature>
<reference evidence="10" key="2">
    <citation type="submission" date="2019-01" db="UniProtKB">
        <authorList>
            <consortium name="EnsemblPlants"/>
        </authorList>
    </citation>
    <scope>IDENTIFICATION</scope>
    <source>
        <strain evidence="10">cv. Heinz 1706</strain>
    </source>
</reference>
<evidence type="ECO:0000256" key="5">
    <source>
        <dbReference type="ARBA" id="ARBA00047375"/>
    </source>
</evidence>
<dbReference type="OrthoDB" id="1259806at2759"/>
<dbReference type="OMA" id="YKPHERF"/>
<accession>A0A3Q7HPH6</accession>
<keyword evidence="7" id="KW-0812">Transmembrane</keyword>
<dbReference type="UniPathway" id="UPA00094"/>
<dbReference type="EC" id="2.3.1.-" evidence="6"/>
<dbReference type="InterPro" id="IPR016039">
    <property type="entry name" value="Thiolase-like"/>
</dbReference>
<gene>
    <name evidence="10" type="primary">LOC101256387</name>
</gene>
<sequence>MAQNAPNYAQLHQIKYVKLGYHYLISNAIYLLIVPILVAMLLHLSALTIEDLMNHFTMLKSCSPLVVFLATVYFMSRPRNVYLVDFSCYKPHERFMMSKQLAIENMSNIFDDESLIFQKKILERSGLGDKTYIPIDTIPFKYTFSSYVNEAEEGIFGAIDDLLAKTRVKIRDIGIIIVNSSLFNPSPSLSSMIVNHYKLGVHVITYNLGGMGCSAGLISVDLANRLLQGQANNTYALIVSAEIVSTGFYIGKQRSRLLPNCLFRMGSSAVLLSNRSSDRRCSKYQLMRVVRTHKGADDRAYRCAYIDEDENGKTSVSLSKDLMAVAGEALKTNITTLGPLVLPMSEQLLFFASLIARKVFKRKRKPYIPDFKMAFEHFCIHAGGRAVLDELQKNLDLPEFLMEPSRMTLYRFGNTSSSSIWYNLAYSEAKGRIKKGDRVWQIGFGSGFKCNSVVWRALRTVDADKEKNPWTDEIQDFPVHRSHLDA</sequence>
<feature type="domain" description="FAE" evidence="8">
    <location>
        <begin position="73"/>
        <end position="359"/>
    </location>
</feature>
<dbReference type="InterPro" id="IPR013747">
    <property type="entry name" value="ACP_syn_III_C"/>
</dbReference>
<dbReference type="Pfam" id="PF08392">
    <property type="entry name" value="FAE1_CUT1_RppA"/>
    <property type="match status" value="1"/>
</dbReference>